<name>A0A0C9ZBM6_9AGAM</name>
<evidence type="ECO:0000256" key="1">
    <source>
        <dbReference type="SAM" id="MobiDB-lite"/>
    </source>
</evidence>
<dbReference type="HOGENOM" id="CLU_188579_0_0_1"/>
<feature type="chain" id="PRO_5002217984" evidence="2">
    <location>
        <begin position="27"/>
        <end position="75"/>
    </location>
</feature>
<protein>
    <submittedName>
        <fullName evidence="3">Uncharacterized protein</fullName>
    </submittedName>
</protein>
<evidence type="ECO:0000313" key="3">
    <source>
        <dbReference type="EMBL" id="KIK17323.1"/>
    </source>
</evidence>
<gene>
    <name evidence="3" type="ORF">PISMIDRAFT_685351</name>
</gene>
<dbReference type="AlphaFoldDB" id="A0A0C9ZBM6"/>
<dbReference type="OrthoDB" id="2747602at2759"/>
<accession>A0A0C9ZBM6</accession>
<reference evidence="3 4" key="1">
    <citation type="submission" date="2014-04" db="EMBL/GenBank/DDBJ databases">
        <authorList>
            <consortium name="DOE Joint Genome Institute"/>
            <person name="Kuo A."/>
            <person name="Kohler A."/>
            <person name="Costa M.D."/>
            <person name="Nagy L.G."/>
            <person name="Floudas D."/>
            <person name="Copeland A."/>
            <person name="Barry K.W."/>
            <person name="Cichocki N."/>
            <person name="Veneault-Fourrey C."/>
            <person name="LaButti K."/>
            <person name="Lindquist E.A."/>
            <person name="Lipzen A."/>
            <person name="Lundell T."/>
            <person name="Morin E."/>
            <person name="Murat C."/>
            <person name="Sun H."/>
            <person name="Tunlid A."/>
            <person name="Henrissat B."/>
            <person name="Grigoriev I.V."/>
            <person name="Hibbett D.S."/>
            <person name="Martin F."/>
            <person name="Nordberg H.P."/>
            <person name="Cantor M.N."/>
            <person name="Hua S.X."/>
        </authorList>
    </citation>
    <scope>NUCLEOTIDE SEQUENCE [LARGE SCALE GENOMIC DNA]</scope>
    <source>
        <strain evidence="3 4">441</strain>
    </source>
</reference>
<feature type="signal peptide" evidence="2">
    <location>
        <begin position="1"/>
        <end position="26"/>
    </location>
</feature>
<reference evidence="4" key="2">
    <citation type="submission" date="2015-01" db="EMBL/GenBank/DDBJ databases">
        <title>Evolutionary Origins and Diversification of the Mycorrhizal Mutualists.</title>
        <authorList>
            <consortium name="DOE Joint Genome Institute"/>
            <consortium name="Mycorrhizal Genomics Consortium"/>
            <person name="Kohler A."/>
            <person name="Kuo A."/>
            <person name="Nagy L.G."/>
            <person name="Floudas D."/>
            <person name="Copeland A."/>
            <person name="Barry K.W."/>
            <person name="Cichocki N."/>
            <person name="Veneault-Fourrey C."/>
            <person name="LaButti K."/>
            <person name="Lindquist E.A."/>
            <person name="Lipzen A."/>
            <person name="Lundell T."/>
            <person name="Morin E."/>
            <person name="Murat C."/>
            <person name="Riley R."/>
            <person name="Ohm R."/>
            <person name="Sun H."/>
            <person name="Tunlid A."/>
            <person name="Henrissat B."/>
            <person name="Grigoriev I.V."/>
            <person name="Hibbett D.S."/>
            <person name="Martin F."/>
        </authorList>
    </citation>
    <scope>NUCLEOTIDE SEQUENCE [LARGE SCALE GENOMIC DNA]</scope>
    <source>
        <strain evidence="4">441</strain>
    </source>
</reference>
<organism evidence="3 4">
    <name type="scientific">Pisolithus microcarpus 441</name>
    <dbReference type="NCBI Taxonomy" id="765257"/>
    <lineage>
        <taxon>Eukaryota</taxon>
        <taxon>Fungi</taxon>
        <taxon>Dikarya</taxon>
        <taxon>Basidiomycota</taxon>
        <taxon>Agaricomycotina</taxon>
        <taxon>Agaricomycetes</taxon>
        <taxon>Agaricomycetidae</taxon>
        <taxon>Boletales</taxon>
        <taxon>Sclerodermatineae</taxon>
        <taxon>Pisolithaceae</taxon>
        <taxon>Pisolithus</taxon>
    </lineage>
</organism>
<keyword evidence="4" id="KW-1185">Reference proteome</keyword>
<sequence length="75" mass="8374">MEQSYGSLAPLLLVLAILAFAALGWCALSSCMGSDILNGLSELWNLFVLSARTSGSSRRRPYGEETWEMEHRRRP</sequence>
<evidence type="ECO:0000256" key="2">
    <source>
        <dbReference type="SAM" id="SignalP"/>
    </source>
</evidence>
<dbReference type="Proteomes" id="UP000054018">
    <property type="component" value="Unassembled WGS sequence"/>
</dbReference>
<dbReference type="EMBL" id="KN833832">
    <property type="protein sequence ID" value="KIK17323.1"/>
    <property type="molecule type" value="Genomic_DNA"/>
</dbReference>
<keyword evidence="2" id="KW-0732">Signal</keyword>
<evidence type="ECO:0000313" key="4">
    <source>
        <dbReference type="Proteomes" id="UP000054018"/>
    </source>
</evidence>
<proteinExistence type="predicted"/>
<feature type="region of interest" description="Disordered" evidence="1">
    <location>
        <begin position="54"/>
        <end position="75"/>
    </location>
</feature>